<keyword evidence="7 9" id="KW-0675">Receptor</keyword>
<reference evidence="12 13" key="1">
    <citation type="submission" date="2019-04" db="EMBL/GenBank/DDBJ databases">
        <authorList>
            <consortium name="Wellcome Sanger Institute Data Sharing"/>
        </authorList>
    </citation>
    <scope>NUCLEOTIDE SEQUENCE [LARGE SCALE GENOMIC DNA]</scope>
</reference>
<dbReference type="OrthoDB" id="10042731at2759"/>
<keyword evidence="2" id="KW-1003">Cell membrane</keyword>
<reference evidence="12" key="2">
    <citation type="submission" date="2025-08" db="UniProtKB">
        <authorList>
            <consortium name="Ensembl"/>
        </authorList>
    </citation>
    <scope>IDENTIFICATION</scope>
</reference>
<evidence type="ECO:0000256" key="6">
    <source>
        <dbReference type="ARBA" id="ARBA00023136"/>
    </source>
</evidence>
<keyword evidence="6 10" id="KW-0472">Membrane</keyword>
<evidence type="ECO:0000256" key="1">
    <source>
        <dbReference type="ARBA" id="ARBA00004651"/>
    </source>
</evidence>
<evidence type="ECO:0000256" key="7">
    <source>
        <dbReference type="ARBA" id="ARBA00023170"/>
    </source>
</evidence>
<evidence type="ECO:0000313" key="13">
    <source>
        <dbReference type="Proteomes" id="UP000694397"/>
    </source>
</evidence>
<dbReference type="AlphaFoldDB" id="A0A8C9SF12"/>
<keyword evidence="13" id="KW-1185">Reference proteome</keyword>
<evidence type="ECO:0000256" key="2">
    <source>
        <dbReference type="ARBA" id="ARBA00022475"/>
    </source>
</evidence>
<feature type="transmembrane region" description="Helical" evidence="10">
    <location>
        <begin position="62"/>
        <end position="83"/>
    </location>
</feature>
<dbReference type="PROSITE" id="PS00237">
    <property type="entry name" value="G_PROTEIN_RECEP_F1_1"/>
    <property type="match status" value="1"/>
</dbReference>
<dbReference type="PANTHER" id="PTHR24249:SF381">
    <property type="entry name" value="TRACE AMINE ASSOCIATED RECEPTOR 19P-RELATED"/>
    <property type="match status" value="1"/>
</dbReference>
<dbReference type="GeneTree" id="ENSGT00940000161258"/>
<feature type="domain" description="G-protein coupled receptors family 1 profile" evidence="11">
    <location>
        <begin position="42"/>
        <end position="301"/>
    </location>
</feature>
<dbReference type="Gene3D" id="1.20.1070.10">
    <property type="entry name" value="Rhodopsin 7-helix transmembrane proteins"/>
    <property type="match status" value="1"/>
</dbReference>
<dbReference type="InterPro" id="IPR017452">
    <property type="entry name" value="GPCR_Rhodpsn_7TM"/>
</dbReference>
<evidence type="ECO:0000313" key="12">
    <source>
        <dbReference type="Ensembl" id="ENSSFOP00015031898.2"/>
    </source>
</evidence>
<evidence type="ECO:0000256" key="3">
    <source>
        <dbReference type="ARBA" id="ARBA00022692"/>
    </source>
</evidence>
<reference evidence="12" key="3">
    <citation type="submission" date="2025-09" db="UniProtKB">
        <authorList>
            <consortium name="Ensembl"/>
        </authorList>
    </citation>
    <scope>IDENTIFICATION</scope>
</reference>
<dbReference type="InterPro" id="IPR050569">
    <property type="entry name" value="TAAR"/>
</dbReference>
<evidence type="ECO:0000256" key="5">
    <source>
        <dbReference type="ARBA" id="ARBA00023040"/>
    </source>
</evidence>
<dbReference type="Pfam" id="PF00001">
    <property type="entry name" value="7tm_1"/>
    <property type="match status" value="1"/>
</dbReference>
<feature type="transmembrane region" description="Helical" evidence="10">
    <location>
        <begin position="103"/>
        <end position="125"/>
    </location>
</feature>
<comment type="similarity">
    <text evidence="9">Belongs to the G-protein coupled receptor 1 family.</text>
</comment>
<dbReference type="Proteomes" id="UP000694397">
    <property type="component" value="Chromosome 1"/>
</dbReference>
<feature type="transmembrane region" description="Helical" evidence="10">
    <location>
        <begin position="285"/>
        <end position="304"/>
    </location>
</feature>
<organism evidence="12 13">
    <name type="scientific">Scleropages formosus</name>
    <name type="common">Asian bonytongue</name>
    <name type="synonym">Osteoglossum formosum</name>
    <dbReference type="NCBI Taxonomy" id="113540"/>
    <lineage>
        <taxon>Eukaryota</taxon>
        <taxon>Metazoa</taxon>
        <taxon>Chordata</taxon>
        <taxon>Craniata</taxon>
        <taxon>Vertebrata</taxon>
        <taxon>Euteleostomi</taxon>
        <taxon>Actinopterygii</taxon>
        <taxon>Neopterygii</taxon>
        <taxon>Teleostei</taxon>
        <taxon>Osteoglossocephala</taxon>
        <taxon>Osteoglossomorpha</taxon>
        <taxon>Osteoglossiformes</taxon>
        <taxon>Osteoglossidae</taxon>
        <taxon>Scleropages</taxon>
    </lineage>
</organism>
<name>A0A8C9SF12_SCLFO</name>
<dbReference type="GO" id="GO:0005886">
    <property type="term" value="C:plasma membrane"/>
    <property type="evidence" value="ECO:0007669"/>
    <property type="project" value="UniProtKB-SubCell"/>
</dbReference>
<keyword evidence="5 9" id="KW-0297">G-protein coupled receptor</keyword>
<dbReference type="GO" id="GO:0001594">
    <property type="term" value="F:trace-amine receptor activity"/>
    <property type="evidence" value="ECO:0007669"/>
    <property type="project" value="TreeGrafter"/>
</dbReference>
<evidence type="ECO:0000256" key="9">
    <source>
        <dbReference type="RuleBase" id="RU000688"/>
    </source>
</evidence>
<feature type="transmembrane region" description="Helical" evidence="10">
    <location>
        <begin position="191"/>
        <end position="215"/>
    </location>
</feature>
<evidence type="ECO:0000256" key="8">
    <source>
        <dbReference type="ARBA" id="ARBA00023224"/>
    </source>
</evidence>
<gene>
    <name evidence="12" type="primary">TAAR5</name>
</gene>
<evidence type="ECO:0000256" key="10">
    <source>
        <dbReference type="SAM" id="Phobius"/>
    </source>
</evidence>
<dbReference type="Ensembl" id="ENSSFOT00015032255.2">
    <property type="protein sequence ID" value="ENSSFOP00015031898.2"/>
    <property type="gene ID" value="ENSSFOG00015030387.1"/>
</dbReference>
<feature type="transmembrane region" description="Helical" evidence="10">
    <location>
        <begin position="137"/>
        <end position="163"/>
    </location>
</feature>
<evidence type="ECO:0000256" key="4">
    <source>
        <dbReference type="ARBA" id="ARBA00022989"/>
    </source>
</evidence>
<dbReference type="PANTHER" id="PTHR24249">
    <property type="entry name" value="HISTAMINE RECEPTOR-RELATED G-PROTEIN COUPLED RECEPTOR"/>
    <property type="match status" value="1"/>
</dbReference>
<accession>A0A8C9SF12</accession>
<comment type="subcellular location">
    <subcellularLocation>
        <location evidence="1">Cell membrane</location>
        <topology evidence="1">Multi-pass membrane protein</topology>
    </subcellularLocation>
</comment>
<keyword evidence="4 10" id="KW-1133">Transmembrane helix</keyword>
<sequence length="335" mass="37862">RNITTNMLKSYNASCSGEMQKTPLYVFLYVCAAGVVLLTVCGNMLVIISISHFKELHTPTNFFVFSLALADLLIGVMVMPFAFSVFIETNWVFSKAFCLSSSVTAFSLTCVSIYNVAFIAVDRFLVLSDPFFYSSKITVNLTLCVIFSIWFFSFIYNAFLVLFNKNDIKENLHCPVKCSVEINYSSAFVDLILVFIFPCCTMIFLYIRIFALVNVHANAIRSTAKKEYLMDSRKRKLSMASERKAAKTLGILVVAVFLLCLMPSFTVFVDPDVVSLTFYVEMQNITYAVLFLNSSINPIIYALFYPWFQKCVKLIVTFKVCYQGSSLLNVLGESP</sequence>
<dbReference type="SUPFAM" id="SSF81321">
    <property type="entry name" value="Family A G protein-coupled receptor-like"/>
    <property type="match status" value="1"/>
</dbReference>
<dbReference type="InterPro" id="IPR000276">
    <property type="entry name" value="GPCR_Rhodpsn"/>
</dbReference>
<keyword evidence="3 9" id="KW-0812">Transmembrane</keyword>
<proteinExistence type="inferred from homology"/>
<protein>
    <submittedName>
        <fullName evidence="12">Trace amine associated receptor 5</fullName>
    </submittedName>
</protein>
<feature type="transmembrane region" description="Helical" evidence="10">
    <location>
        <begin position="26"/>
        <end position="50"/>
    </location>
</feature>
<feature type="transmembrane region" description="Helical" evidence="10">
    <location>
        <begin position="245"/>
        <end position="265"/>
    </location>
</feature>
<dbReference type="PRINTS" id="PR00237">
    <property type="entry name" value="GPCRRHODOPSN"/>
</dbReference>
<evidence type="ECO:0000259" key="11">
    <source>
        <dbReference type="PROSITE" id="PS50262"/>
    </source>
</evidence>
<dbReference type="PROSITE" id="PS50262">
    <property type="entry name" value="G_PROTEIN_RECEP_F1_2"/>
    <property type="match status" value="1"/>
</dbReference>
<keyword evidence="8 9" id="KW-0807">Transducer</keyword>